<sequence length="97" mass="11553">MWEAVVNYCLAAVIRALLLSPVYCLSSVLFTMIYDKSDWNKTQDKRREIRDCIIVSFLYSDSCNLFFFFFHFIFCLLMYAHAHSKSDQRKMARTRSN</sequence>
<reference evidence="2 3" key="1">
    <citation type="submission" date="2019-04" db="EMBL/GenBank/DDBJ databases">
        <title>Friends and foes A comparative genomics study of 23 Aspergillus species from section Flavi.</title>
        <authorList>
            <consortium name="DOE Joint Genome Institute"/>
            <person name="Kjaerbolling I."/>
            <person name="Vesth T."/>
            <person name="Frisvad J.C."/>
            <person name="Nybo J.L."/>
            <person name="Theobald S."/>
            <person name="Kildgaard S."/>
            <person name="Isbrandt T."/>
            <person name="Kuo A."/>
            <person name="Sato A."/>
            <person name="Lyhne E.K."/>
            <person name="Kogle M.E."/>
            <person name="Wiebenga A."/>
            <person name="Kun R.S."/>
            <person name="Lubbers R.J."/>
            <person name="Makela M.R."/>
            <person name="Barry K."/>
            <person name="Chovatia M."/>
            <person name="Clum A."/>
            <person name="Daum C."/>
            <person name="Haridas S."/>
            <person name="He G."/>
            <person name="LaButti K."/>
            <person name="Lipzen A."/>
            <person name="Mondo S."/>
            <person name="Riley R."/>
            <person name="Salamov A."/>
            <person name="Simmons B.A."/>
            <person name="Magnuson J.K."/>
            <person name="Henrissat B."/>
            <person name="Mortensen U.H."/>
            <person name="Larsen T.O."/>
            <person name="Devries R.P."/>
            <person name="Grigoriev I.V."/>
            <person name="Machida M."/>
            <person name="Baker S.E."/>
            <person name="Andersen M.R."/>
        </authorList>
    </citation>
    <scope>NUCLEOTIDE SEQUENCE [LARGE SCALE GENOMIC DNA]</scope>
    <source>
        <strain evidence="2 3">CBS 117626</strain>
    </source>
</reference>
<keyword evidence="1" id="KW-1133">Transmembrane helix</keyword>
<proteinExistence type="predicted"/>
<dbReference type="EMBL" id="ML738683">
    <property type="protein sequence ID" value="KAE8158976.1"/>
    <property type="molecule type" value="Genomic_DNA"/>
</dbReference>
<dbReference type="AlphaFoldDB" id="A0A5N6UKC5"/>
<dbReference type="Proteomes" id="UP000326950">
    <property type="component" value="Unassembled WGS sequence"/>
</dbReference>
<feature type="transmembrane region" description="Helical" evidence="1">
    <location>
        <begin position="65"/>
        <end position="82"/>
    </location>
</feature>
<gene>
    <name evidence="2" type="ORF">BDV40DRAFT_250198</name>
</gene>
<evidence type="ECO:0000313" key="3">
    <source>
        <dbReference type="Proteomes" id="UP000326950"/>
    </source>
</evidence>
<keyword evidence="1" id="KW-0812">Transmembrane</keyword>
<name>A0A5N6UKC5_ASPTM</name>
<keyword evidence="1" id="KW-0472">Membrane</keyword>
<evidence type="ECO:0000256" key="1">
    <source>
        <dbReference type="SAM" id="Phobius"/>
    </source>
</evidence>
<keyword evidence="3" id="KW-1185">Reference proteome</keyword>
<accession>A0A5N6UKC5</accession>
<organism evidence="2 3">
    <name type="scientific">Aspergillus tamarii</name>
    <dbReference type="NCBI Taxonomy" id="41984"/>
    <lineage>
        <taxon>Eukaryota</taxon>
        <taxon>Fungi</taxon>
        <taxon>Dikarya</taxon>
        <taxon>Ascomycota</taxon>
        <taxon>Pezizomycotina</taxon>
        <taxon>Eurotiomycetes</taxon>
        <taxon>Eurotiomycetidae</taxon>
        <taxon>Eurotiales</taxon>
        <taxon>Aspergillaceae</taxon>
        <taxon>Aspergillus</taxon>
        <taxon>Aspergillus subgen. Circumdati</taxon>
    </lineage>
</organism>
<feature type="transmembrane region" description="Helical" evidence="1">
    <location>
        <begin position="12"/>
        <end position="34"/>
    </location>
</feature>
<protein>
    <submittedName>
        <fullName evidence="2">Uncharacterized protein</fullName>
    </submittedName>
</protein>
<evidence type="ECO:0000313" key="2">
    <source>
        <dbReference type="EMBL" id="KAE8158976.1"/>
    </source>
</evidence>